<reference evidence="1" key="1">
    <citation type="submission" date="2018-05" db="EMBL/GenBank/DDBJ databases">
        <authorList>
            <person name="Lanie J.A."/>
            <person name="Ng W.-L."/>
            <person name="Kazmierczak K.M."/>
            <person name="Andrzejewski T.M."/>
            <person name="Davidsen T.M."/>
            <person name="Wayne K.J."/>
            <person name="Tettelin H."/>
            <person name="Glass J.I."/>
            <person name="Rusch D."/>
            <person name="Podicherti R."/>
            <person name="Tsui H.-C.T."/>
            <person name="Winkler M.E."/>
        </authorList>
    </citation>
    <scope>NUCLEOTIDE SEQUENCE</scope>
</reference>
<dbReference type="EMBL" id="UINC01212117">
    <property type="protein sequence ID" value="SVE36301.1"/>
    <property type="molecule type" value="Genomic_DNA"/>
</dbReference>
<evidence type="ECO:0000313" key="1">
    <source>
        <dbReference type="EMBL" id="SVE36301.1"/>
    </source>
</evidence>
<organism evidence="1">
    <name type="scientific">marine metagenome</name>
    <dbReference type="NCBI Taxonomy" id="408172"/>
    <lineage>
        <taxon>unclassified sequences</taxon>
        <taxon>metagenomes</taxon>
        <taxon>ecological metagenomes</taxon>
    </lineage>
</organism>
<dbReference type="PANTHER" id="PTHR47234">
    <property type="match status" value="1"/>
</dbReference>
<dbReference type="SUPFAM" id="SSF56935">
    <property type="entry name" value="Porins"/>
    <property type="match status" value="1"/>
</dbReference>
<dbReference type="AlphaFoldDB" id="A0A383CVW0"/>
<sequence>LPRLDVDTVGVSGGGNTGFATNFGEAFQIGGACPGTAYIPISTPFGIPGNGCGFGYADLSMQTGGYDRQSTFLDARYQISDNHEVYFENRYSRIESFGRYAPAVGFLFVSPDAPLNDYDPNGDGATDPFFLFHRFIGHGNRDDTFARTEFDNIIGLQGTLDIAGGINYDVYARNYVYRADAEGDTYVLTSNIEDAISDGSYNFLNPLDPSPAHQQAILATSATLFRDIETEYNSFGVTL</sequence>
<evidence type="ECO:0008006" key="2">
    <source>
        <dbReference type="Google" id="ProtNLM"/>
    </source>
</evidence>
<name>A0A383CVW0_9ZZZZ</name>
<dbReference type="PANTHER" id="PTHR47234:SF2">
    <property type="entry name" value="TONB-DEPENDENT RECEPTOR"/>
    <property type="match status" value="1"/>
</dbReference>
<feature type="non-terminal residue" evidence="1">
    <location>
        <position position="1"/>
    </location>
</feature>
<feature type="non-terminal residue" evidence="1">
    <location>
        <position position="239"/>
    </location>
</feature>
<gene>
    <name evidence="1" type="ORF">METZ01_LOCUS489155</name>
</gene>
<protein>
    <recommendedName>
        <fullName evidence="2">TonB-dependent receptor-like beta-barrel domain-containing protein</fullName>
    </recommendedName>
</protein>
<proteinExistence type="predicted"/>
<accession>A0A383CVW0</accession>